<dbReference type="InterPro" id="IPR045584">
    <property type="entry name" value="Pilin-like"/>
</dbReference>
<dbReference type="Proteomes" id="UP000013232">
    <property type="component" value="Unassembled WGS sequence"/>
</dbReference>
<dbReference type="InterPro" id="IPR005628">
    <property type="entry name" value="GspK"/>
</dbReference>
<dbReference type="PANTHER" id="PTHR38831:SF1">
    <property type="entry name" value="TYPE II SECRETION SYSTEM PROTEIN K-RELATED"/>
    <property type="match status" value="1"/>
</dbReference>
<evidence type="ECO:0000256" key="3">
    <source>
        <dbReference type="ARBA" id="ARBA00022448"/>
    </source>
</evidence>
<dbReference type="GO" id="GO:0009306">
    <property type="term" value="P:protein secretion"/>
    <property type="evidence" value="ECO:0007669"/>
    <property type="project" value="InterPro"/>
</dbReference>
<evidence type="ECO:0000259" key="12">
    <source>
        <dbReference type="Pfam" id="PF21687"/>
    </source>
</evidence>
<dbReference type="Gene3D" id="3.30.1300.30">
    <property type="entry name" value="GSPII I/J protein-like"/>
    <property type="match status" value="1"/>
</dbReference>
<dbReference type="OrthoDB" id="5293133at2"/>
<dbReference type="InterPro" id="IPR049179">
    <property type="entry name" value="T2SSK_SAM-like_2nd"/>
</dbReference>
<organism evidence="13 14">
    <name type="scientific">Thauera linaloolentis (strain DSM 12138 / JCM 21573 / CCUG 41526 / CIP 105981 / IAM 15112 / NBRC 102519 / 47Lol)</name>
    <dbReference type="NCBI Taxonomy" id="1123367"/>
    <lineage>
        <taxon>Bacteria</taxon>
        <taxon>Pseudomonadati</taxon>
        <taxon>Pseudomonadota</taxon>
        <taxon>Betaproteobacteria</taxon>
        <taxon>Rhodocyclales</taxon>
        <taxon>Zoogloeaceae</taxon>
        <taxon>Thauera</taxon>
    </lineage>
</organism>
<accession>N6YUS3</accession>
<dbReference type="PANTHER" id="PTHR38831">
    <property type="entry name" value="TYPE II SECRETION SYSTEM PROTEIN K"/>
    <property type="match status" value="1"/>
</dbReference>
<sequence length="320" mass="34511">MPAPWYACSRCAERPRRRQRGAAVILALLTVSLAAILAAAALADFGHAYDVHAGRYEQAQSRQLALGALDWARNVLAEDRRTSASDHLGEAWAIRIPPTPVDGDPAAGIAGGHISELSGRFDLNALHPSRRLHATARTRCERLFALVLGDAALAARLAQALDTHFRTPRPAASLAPAEDGVPTGAQGPLLLGIDELVRLPGFDADIIAALAPHVAALPTGAAINANTATPEVLAAVVEGLALDQARIIAAERERIWYRNRGDFSERLGDGATAPTQDVIDVRSRYFSIDIHASYGEAVTRLHALLDREQNWPTLLWYRYE</sequence>
<keyword evidence="9 10" id="KW-0472">Membrane</keyword>
<keyword evidence="14" id="KW-1185">Reference proteome</keyword>
<dbReference type="SUPFAM" id="SSF158544">
    <property type="entry name" value="GspK insert domain-like"/>
    <property type="match status" value="1"/>
</dbReference>
<dbReference type="NCBIfam" id="NF037980">
    <property type="entry name" value="T2SS_GspK"/>
    <property type="match status" value="1"/>
</dbReference>
<dbReference type="Pfam" id="PF21687">
    <property type="entry name" value="T2SSK_1st"/>
    <property type="match status" value="1"/>
</dbReference>
<comment type="caution">
    <text evidence="13">The sequence shown here is derived from an EMBL/GenBank/DDBJ whole genome shotgun (WGS) entry which is preliminary data.</text>
</comment>
<reference evidence="13 14" key="1">
    <citation type="submission" date="2012-09" db="EMBL/GenBank/DDBJ databases">
        <title>Draft Genome Sequences of 6 Strains from Genus Thauera.</title>
        <authorList>
            <person name="Liu B."/>
            <person name="Shapleigh J.P."/>
            <person name="Frostegard A.H."/>
        </authorList>
    </citation>
    <scope>NUCLEOTIDE SEQUENCE [LARGE SCALE GENOMIC DNA]</scope>
    <source>
        <strain evidence="14">47Lol / DSM 12138</strain>
    </source>
</reference>
<dbReference type="SUPFAM" id="SSF54523">
    <property type="entry name" value="Pili subunits"/>
    <property type="match status" value="1"/>
</dbReference>
<evidence type="ECO:0000259" key="11">
    <source>
        <dbReference type="Pfam" id="PF03934"/>
    </source>
</evidence>
<evidence type="ECO:0000256" key="5">
    <source>
        <dbReference type="ARBA" id="ARBA00022519"/>
    </source>
</evidence>
<dbReference type="eggNOG" id="COG3156">
    <property type="taxonomic scope" value="Bacteria"/>
</dbReference>
<protein>
    <recommendedName>
        <fullName evidence="10">Type II secretion system protein K</fullName>
    </recommendedName>
</protein>
<keyword evidence="3 10" id="KW-0813">Transport</keyword>
<dbReference type="AlphaFoldDB" id="N6YUS3"/>
<evidence type="ECO:0000313" key="13">
    <source>
        <dbReference type="EMBL" id="ENO83719.1"/>
    </source>
</evidence>
<comment type="subcellular location">
    <subcellularLocation>
        <location evidence="1 10">Cell inner membrane</location>
    </subcellularLocation>
</comment>
<keyword evidence="7" id="KW-0653">Protein transport</keyword>
<keyword evidence="6" id="KW-0812">Transmembrane</keyword>
<dbReference type="Gene3D" id="1.10.40.60">
    <property type="entry name" value="EpsJ-like"/>
    <property type="match status" value="2"/>
</dbReference>
<evidence type="ECO:0000256" key="9">
    <source>
        <dbReference type="ARBA" id="ARBA00023136"/>
    </source>
</evidence>
<evidence type="ECO:0000256" key="10">
    <source>
        <dbReference type="PIRNR" id="PIRNR002786"/>
    </source>
</evidence>
<name>N6YUS3_THAL4</name>
<gene>
    <name evidence="13" type="ORF">C666_18555</name>
</gene>
<keyword evidence="5 10" id="KW-0997">Cell inner membrane</keyword>
<dbReference type="STRING" id="1123367.GCA_000621305_01401"/>
<dbReference type="RefSeq" id="WP_004348222.1">
    <property type="nucleotide sequence ID" value="NZ_AMXE01000145.1"/>
</dbReference>
<dbReference type="InterPro" id="IPR038072">
    <property type="entry name" value="GspK_central_sf"/>
</dbReference>
<keyword evidence="4 10" id="KW-1003">Cell membrane</keyword>
<dbReference type="GO" id="GO:0005886">
    <property type="term" value="C:plasma membrane"/>
    <property type="evidence" value="ECO:0007669"/>
    <property type="project" value="UniProtKB-SubCell"/>
</dbReference>
<evidence type="ECO:0000256" key="2">
    <source>
        <dbReference type="ARBA" id="ARBA00007246"/>
    </source>
</evidence>
<feature type="domain" description="T2SS protein K second SAM-like" evidence="11">
    <location>
        <begin position="223"/>
        <end position="268"/>
    </location>
</feature>
<dbReference type="Pfam" id="PF03934">
    <property type="entry name" value="T2SSK"/>
    <property type="match status" value="1"/>
</dbReference>
<evidence type="ECO:0000256" key="4">
    <source>
        <dbReference type="ARBA" id="ARBA00022475"/>
    </source>
</evidence>
<evidence type="ECO:0000256" key="6">
    <source>
        <dbReference type="ARBA" id="ARBA00022692"/>
    </source>
</evidence>
<dbReference type="PIRSF" id="PIRSF002786">
    <property type="entry name" value="XcpX"/>
    <property type="match status" value="1"/>
</dbReference>
<evidence type="ECO:0000256" key="7">
    <source>
        <dbReference type="ARBA" id="ARBA00022927"/>
    </source>
</evidence>
<keyword evidence="8" id="KW-1133">Transmembrane helix</keyword>
<evidence type="ECO:0000313" key="14">
    <source>
        <dbReference type="Proteomes" id="UP000013232"/>
    </source>
</evidence>
<evidence type="ECO:0000256" key="1">
    <source>
        <dbReference type="ARBA" id="ARBA00004533"/>
    </source>
</evidence>
<proteinExistence type="inferred from homology"/>
<evidence type="ECO:0000256" key="8">
    <source>
        <dbReference type="ARBA" id="ARBA00022989"/>
    </source>
</evidence>
<comment type="similarity">
    <text evidence="2 10">Belongs to the GSP K family.</text>
</comment>
<dbReference type="EMBL" id="AMXE01000145">
    <property type="protein sequence ID" value="ENO83719.1"/>
    <property type="molecule type" value="Genomic_DNA"/>
</dbReference>
<dbReference type="InterPro" id="IPR049031">
    <property type="entry name" value="T2SSK_SAM-like_1st"/>
</dbReference>
<feature type="domain" description="T2SS protein K first SAM-like" evidence="12">
    <location>
        <begin position="119"/>
        <end position="219"/>
    </location>
</feature>